<keyword evidence="6" id="KW-0407">Ion channel</keyword>
<feature type="transmembrane region" description="Helical" evidence="6">
    <location>
        <begin position="75"/>
        <end position="94"/>
    </location>
</feature>
<evidence type="ECO:0000256" key="4">
    <source>
        <dbReference type="ARBA" id="ARBA00023136"/>
    </source>
</evidence>
<reference evidence="9" key="1">
    <citation type="submission" date="2025-08" db="UniProtKB">
        <authorList>
            <consortium name="RefSeq"/>
        </authorList>
    </citation>
    <scope>IDENTIFICATION</scope>
    <source>
        <tissue evidence="9">Testes</tissue>
    </source>
</reference>
<dbReference type="InterPro" id="IPR021134">
    <property type="entry name" value="Bestrophin-like"/>
</dbReference>
<comment type="function">
    <text evidence="6">Forms chloride channels.</text>
</comment>
<feature type="transmembrane region" description="Helical" evidence="6">
    <location>
        <begin position="269"/>
        <end position="288"/>
    </location>
</feature>
<feature type="compositionally biased region" description="Basic and acidic residues" evidence="7">
    <location>
        <begin position="441"/>
        <end position="451"/>
    </location>
</feature>
<keyword evidence="6" id="KW-0406">Ion transport</keyword>
<evidence type="ECO:0000313" key="9">
    <source>
        <dbReference type="RefSeq" id="XP_002732879.2"/>
    </source>
</evidence>
<evidence type="ECO:0000256" key="6">
    <source>
        <dbReference type="RuleBase" id="RU363126"/>
    </source>
</evidence>
<dbReference type="PANTHER" id="PTHR10736">
    <property type="entry name" value="BESTROPHIN"/>
    <property type="match status" value="1"/>
</dbReference>
<keyword evidence="6" id="KW-0869">Chloride channel</keyword>
<accession>A0ABM0GLZ5</accession>
<evidence type="ECO:0000256" key="3">
    <source>
        <dbReference type="ARBA" id="ARBA00022989"/>
    </source>
</evidence>
<keyword evidence="6" id="KW-0868">Chloride</keyword>
<evidence type="ECO:0000256" key="1">
    <source>
        <dbReference type="ARBA" id="ARBA00004370"/>
    </source>
</evidence>
<feature type="transmembrane region" description="Helical" evidence="6">
    <location>
        <begin position="36"/>
        <end position="54"/>
    </location>
</feature>
<dbReference type="GeneID" id="100368264"/>
<dbReference type="Pfam" id="PF01062">
    <property type="entry name" value="Bestrophin"/>
    <property type="match status" value="1"/>
</dbReference>
<keyword evidence="2 6" id="KW-0812">Transmembrane</keyword>
<evidence type="ECO:0000256" key="5">
    <source>
        <dbReference type="ARBA" id="ARBA00034769"/>
    </source>
</evidence>
<dbReference type="RefSeq" id="XP_002732879.2">
    <property type="nucleotide sequence ID" value="XM_002732833.2"/>
</dbReference>
<dbReference type="PANTHER" id="PTHR10736:SF0">
    <property type="entry name" value="BESTROPHIN HOMOLOG"/>
    <property type="match status" value="1"/>
</dbReference>
<sequence>MTVTYSLKVSKASLTGFSSLLFRWKGSIYKLLYREMAVFIALYYILSIVYRHALQESQKRVFEKLALYAEKGTNIIPLSFILGFYVAIIVGRWWSQYLAIPWIDQVAQITAANVHGADDRSRMIRRSIVRWVNASAVLVLTSVSPPIKRRFPTMWHYERAGLFTEDERQMLEDTLCPHSKFWVPCAWACNLVAEARREGRIRDDFASKAIIDEIQKFRDYSGMIYAFDWISVPLVYTQVVTLAVYSYFVSCLVARQFLDPKQGYVGHDIDLYIPFFTILEFFFYFGWLKVAEAIINPFGEDDDDFEVNFMVDRNLQVGLLTVDEMYGKHPKLDKDMYWDKVVFQMPYTKASISHKRENSWMGSTTDMHMGEDTFWITTPGLDTITEISRQTIINAGNEFQHLTNTPPDDIDNALSLQRQGSKESTAKKIIQSIVSRRNSHVQRELSNESRFHTPSNSRIHTPKITPMSSPKLTTRVERQVSKESEASRDVSNSSPFFSPDEETNATKFPVVQESTETAQLIDMDGGMAA</sequence>
<evidence type="ECO:0000313" key="8">
    <source>
        <dbReference type="Proteomes" id="UP000694865"/>
    </source>
</evidence>
<evidence type="ECO:0000256" key="2">
    <source>
        <dbReference type="ARBA" id="ARBA00022692"/>
    </source>
</evidence>
<name>A0ABM0GLZ5_SACKO</name>
<feature type="transmembrane region" description="Helical" evidence="6">
    <location>
        <begin position="128"/>
        <end position="147"/>
    </location>
</feature>
<comment type="similarity">
    <text evidence="5 6">Belongs to the anion channel-forming bestrophin (TC 1.A.46) family. Calcium-sensitive chloride channel subfamily.</text>
</comment>
<dbReference type="InterPro" id="IPR000615">
    <property type="entry name" value="Bestrophin"/>
</dbReference>
<evidence type="ECO:0000256" key="7">
    <source>
        <dbReference type="SAM" id="MobiDB-lite"/>
    </source>
</evidence>
<keyword evidence="6" id="KW-0813">Transport</keyword>
<proteinExistence type="inferred from homology"/>
<feature type="region of interest" description="Disordered" evidence="7">
    <location>
        <begin position="435"/>
        <end position="507"/>
    </location>
</feature>
<keyword evidence="6" id="KW-1003">Cell membrane</keyword>
<keyword evidence="4 6" id="KW-0472">Membrane</keyword>
<gene>
    <name evidence="9" type="primary">LOC100368264</name>
</gene>
<feature type="transmembrane region" description="Helical" evidence="6">
    <location>
        <begin position="226"/>
        <end position="249"/>
    </location>
</feature>
<protein>
    <recommendedName>
        <fullName evidence="6">Bestrophin homolog</fullName>
    </recommendedName>
</protein>
<comment type="subcellular location">
    <subcellularLocation>
        <location evidence="6">Cell membrane</location>
        <topology evidence="6">Multi-pass membrane protein</topology>
    </subcellularLocation>
    <subcellularLocation>
        <location evidence="1">Membrane</location>
    </subcellularLocation>
</comment>
<organism evidence="8 9">
    <name type="scientific">Saccoglossus kowalevskii</name>
    <name type="common">Acorn worm</name>
    <dbReference type="NCBI Taxonomy" id="10224"/>
    <lineage>
        <taxon>Eukaryota</taxon>
        <taxon>Metazoa</taxon>
        <taxon>Hemichordata</taxon>
        <taxon>Enteropneusta</taxon>
        <taxon>Harrimaniidae</taxon>
        <taxon>Saccoglossus</taxon>
    </lineage>
</organism>
<keyword evidence="8" id="KW-1185">Reference proteome</keyword>
<feature type="compositionally biased region" description="Basic and acidic residues" evidence="7">
    <location>
        <begin position="474"/>
        <end position="488"/>
    </location>
</feature>
<keyword evidence="3 6" id="KW-1133">Transmembrane helix</keyword>
<dbReference type="Proteomes" id="UP000694865">
    <property type="component" value="Unplaced"/>
</dbReference>